<dbReference type="Proteomes" id="UP000675881">
    <property type="component" value="Chromosome 6"/>
</dbReference>
<keyword evidence="2" id="KW-1185">Reference proteome</keyword>
<protein>
    <submittedName>
        <fullName evidence="1">(salmon louse) hypothetical protein</fullName>
    </submittedName>
</protein>
<evidence type="ECO:0000313" key="1">
    <source>
        <dbReference type="EMBL" id="CAF2965760.1"/>
    </source>
</evidence>
<accession>A0A7R8CXW5</accession>
<sequence>MSPTGFGINLEILSSLVEESRSSIEYFARTIEKQLHYKKKKWSKLIMSAKKKQSNARASAMKTGCGAPSDPLVNDFSTKILAAGQVNVDVVAGIDSETSLQQLS</sequence>
<name>A0A7R8CXW5_LEPSM</name>
<dbReference type="EMBL" id="HG994585">
    <property type="protein sequence ID" value="CAF2965760.1"/>
    <property type="molecule type" value="Genomic_DNA"/>
</dbReference>
<organism evidence="1 2">
    <name type="scientific">Lepeophtheirus salmonis</name>
    <name type="common">Salmon louse</name>
    <name type="synonym">Caligus salmonis</name>
    <dbReference type="NCBI Taxonomy" id="72036"/>
    <lineage>
        <taxon>Eukaryota</taxon>
        <taxon>Metazoa</taxon>
        <taxon>Ecdysozoa</taxon>
        <taxon>Arthropoda</taxon>
        <taxon>Crustacea</taxon>
        <taxon>Multicrustacea</taxon>
        <taxon>Hexanauplia</taxon>
        <taxon>Copepoda</taxon>
        <taxon>Siphonostomatoida</taxon>
        <taxon>Caligidae</taxon>
        <taxon>Lepeophtheirus</taxon>
    </lineage>
</organism>
<proteinExistence type="predicted"/>
<evidence type="ECO:0000313" key="2">
    <source>
        <dbReference type="Proteomes" id="UP000675881"/>
    </source>
</evidence>
<gene>
    <name evidence="1" type="ORF">LSAA_12272</name>
</gene>
<dbReference type="AlphaFoldDB" id="A0A7R8CXW5"/>
<reference evidence="1" key="1">
    <citation type="submission" date="2021-02" db="EMBL/GenBank/DDBJ databases">
        <authorList>
            <person name="Bekaert M."/>
        </authorList>
    </citation>
    <scope>NUCLEOTIDE SEQUENCE</scope>
    <source>
        <strain evidence="1">IoA-00</strain>
    </source>
</reference>